<evidence type="ECO:0000256" key="3">
    <source>
        <dbReference type="ARBA" id="ARBA00009105"/>
    </source>
</evidence>
<dbReference type="Gene3D" id="3.90.550.10">
    <property type="entry name" value="Spore Coat Polysaccharide Biosynthesis Protein SpsA, Chain A"/>
    <property type="match status" value="1"/>
</dbReference>
<dbReference type="GO" id="GO:0046354">
    <property type="term" value="P:mannan biosynthetic process"/>
    <property type="evidence" value="ECO:0007669"/>
    <property type="project" value="UniProtKB-ARBA"/>
</dbReference>
<dbReference type="GeneID" id="26842266"/>
<dbReference type="SUPFAM" id="SSF53448">
    <property type="entry name" value="Nucleotide-diphospho-sugar transferases"/>
    <property type="match status" value="1"/>
</dbReference>
<keyword evidence="4" id="KW-0808">Transferase</keyword>
<comment type="pathway">
    <text evidence="2">Protein modification; protein glycosylation.</text>
</comment>
<dbReference type="InterPro" id="IPR029044">
    <property type="entry name" value="Nucleotide-diphossugar_trans"/>
</dbReference>
<protein>
    <recommendedName>
        <fullName evidence="12">Alpha-1,2-mannosyltransferase MNN2</fullName>
    </recommendedName>
</protein>
<keyword evidence="7" id="KW-1133">Transmembrane helix</keyword>
<organism evidence="10 11">
    <name type="scientific">Debaryomyces fabryi</name>
    <dbReference type="NCBI Taxonomy" id="58627"/>
    <lineage>
        <taxon>Eukaryota</taxon>
        <taxon>Fungi</taxon>
        <taxon>Dikarya</taxon>
        <taxon>Ascomycota</taxon>
        <taxon>Saccharomycotina</taxon>
        <taxon>Pichiomycetes</taxon>
        <taxon>Debaryomycetaceae</taxon>
        <taxon>Debaryomyces</taxon>
    </lineage>
</organism>
<comment type="subcellular location">
    <subcellularLocation>
        <location evidence="1">Golgi apparatus membrane</location>
        <topology evidence="1">Single-pass type II membrane protein</topology>
    </subcellularLocation>
</comment>
<dbReference type="GO" id="GO:0000026">
    <property type="term" value="F:alpha-1,2-mannosyltransferase activity"/>
    <property type="evidence" value="ECO:0007669"/>
    <property type="project" value="TreeGrafter"/>
</dbReference>
<keyword evidence="9" id="KW-0472">Membrane</keyword>
<evidence type="ECO:0000256" key="7">
    <source>
        <dbReference type="ARBA" id="ARBA00022989"/>
    </source>
</evidence>
<keyword evidence="11" id="KW-1185">Reference proteome</keyword>
<evidence type="ECO:0000256" key="8">
    <source>
        <dbReference type="ARBA" id="ARBA00023034"/>
    </source>
</evidence>
<evidence type="ECO:0000256" key="5">
    <source>
        <dbReference type="ARBA" id="ARBA00022692"/>
    </source>
</evidence>
<proteinExistence type="inferred from homology"/>
<gene>
    <name evidence="10" type="ORF">AC631_05257</name>
</gene>
<dbReference type="GO" id="GO:0000139">
    <property type="term" value="C:Golgi membrane"/>
    <property type="evidence" value="ECO:0007669"/>
    <property type="project" value="UniProtKB-SubCell"/>
</dbReference>
<evidence type="ECO:0000256" key="4">
    <source>
        <dbReference type="ARBA" id="ARBA00022679"/>
    </source>
</evidence>
<comment type="caution">
    <text evidence="10">The sequence shown here is derived from an EMBL/GenBank/DDBJ whole genome shotgun (WGS) entry which is preliminary data.</text>
</comment>
<evidence type="ECO:0000256" key="2">
    <source>
        <dbReference type="ARBA" id="ARBA00004922"/>
    </source>
</evidence>
<dbReference type="UniPathway" id="UPA00378"/>
<evidence type="ECO:0000313" key="11">
    <source>
        <dbReference type="Proteomes" id="UP000054251"/>
    </source>
</evidence>
<dbReference type="RefSeq" id="XP_015465081.1">
    <property type="nucleotide sequence ID" value="XM_015614086.1"/>
</dbReference>
<dbReference type="OrthoDB" id="430354at2759"/>
<keyword evidence="5" id="KW-0812">Transmembrane</keyword>
<evidence type="ECO:0000256" key="6">
    <source>
        <dbReference type="ARBA" id="ARBA00022968"/>
    </source>
</evidence>
<evidence type="ECO:0000256" key="1">
    <source>
        <dbReference type="ARBA" id="ARBA00004323"/>
    </source>
</evidence>
<dbReference type="AlphaFoldDB" id="A0A0V1PS55"/>
<dbReference type="PANTHER" id="PTHR31646">
    <property type="entry name" value="ALPHA-1,2-MANNOSYLTRANSFERASE MNN2"/>
    <property type="match status" value="1"/>
</dbReference>
<reference evidence="10 11" key="1">
    <citation type="submission" date="2015-11" db="EMBL/GenBank/DDBJ databases">
        <title>The genome of Debaryomyces fabryi.</title>
        <authorList>
            <person name="Tafer H."/>
            <person name="Lopandic K."/>
        </authorList>
    </citation>
    <scope>NUCLEOTIDE SEQUENCE [LARGE SCALE GENOMIC DNA]</scope>
    <source>
        <strain evidence="10 11">CBS 789</strain>
    </source>
</reference>
<comment type="similarity">
    <text evidence="3">Belongs to the MNN1/MNT family.</text>
</comment>
<name>A0A0V1PS55_9ASCO</name>
<keyword evidence="6" id="KW-0735">Signal-anchor</keyword>
<dbReference type="Proteomes" id="UP000054251">
    <property type="component" value="Unassembled WGS sequence"/>
</dbReference>
<dbReference type="EMBL" id="LMYN01000186">
    <property type="protein sequence ID" value="KRZ98978.1"/>
    <property type="molecule type" value="Genomic_DNA"/>
</dbReference>
<dbReference type="PANTHER" id="PTHR31646:SF1">
    <property type="entry name" value="ALPHA-1,2-MANNOSYLTRANSFERASE MNN2"/>
    <property type="match status" value="1"/>
</dbReference>
<accession>A0A0V1PS55</accession>
<keyword evidence="8" id="KW-0333">Golgi apparatus</keyword>
<evidence type="ECO:0000256" key="9">
    <source>
        <dbReference type="ARBA" id="ARBA00023136"/>
    </source>
</evidence>
<dbReference type="Pfam" id="PF11051">
    <property type="entry name" value="Mannosyl_trans3"/>
    <property type="match status" value="1"/>
</dbReference>
<evidence type="ECO:0000313" key="10">
    <source>
        <dbReference type="EMBL" id="KRZ98978.1"/>
    </source>
</evidence>
<dbReference type="InterPro" id="IPR022751">
    <property type="entry name" value="Alpha_mannosyltransferase"/>
</dbReference>
<evidence type="ECO:0008006" key="12">
    <source>
        <dbReference type="Google" id="ProtNLM"/>
    </source>
</evidence>
<sequence>MIFIKKHLRFLKAKWSIFGAVIILLIFITISETSRKYIDYLTHISINGHASSDDIFGYEDIRRVDAKKAEVYKFWDEIFQLVGDNRLRLSNYEYRNAVSYTNTAGKKIKNTKEALLSKAVIPDKVLKELKTRHKSLLEGLPSTLPTTSYRLGTNGIVFVGGGRYSWLSYLSLLGLRETGSILPVEFVLPTQGDFNEELEFCIEILPKLNASCVVIPEAFGAAAMQAWNNKIKSYQFKSLALLASSFQNVLLLDSDNIVIENPDPFFDSDLFKKYGMITWPDYSERTISPHFYNISGVVVNERKRARYLRLPISCVESEDNLSENETNSVPFHDLEGAVPNVSTESGQLFINKLSHGRTLLLSLYYNLYGPKLYYKLFSLGELGEGDKDTFAAAATVLKQEFYQLKSSIKSIGHYGRNNPYQGKAMAQKNPVKDYEIFKEKVLKPLTEQEKKNVPLNESVQHAKKIMKDHFTSDNDNPIFAMHCRFPKLDPAEIMLRKKIYDKANKRLNYRMYKGFSFERRLAANDTITIDFELNQWSNMQRALCIKKLYFKYFGRDNTEICKFIDNQVNWLSKSST</sequence>